<evidence type="ECO:0000313" key="4">
    <source>
        <dbReference type="EMBL" id="EIJ37378.1"/>
    </source>
</evidence>
<keyword evidence="1" id="KW-0472">Membrane</keyword>
<dbReference type="InterPro" id="IPR006860">
    <property type="entry name" value="FecR"/>
</dbReference>
<organism evidence="4 5">
    <name type="scientific">Galbibacter orientalis DSM 19592</name>
    <dbReference type="NCBI Taxonomy" id="926559"/>
    <lineage>
        <taxon>Bacteria</taxon>
        <taxon>Pseudomonadati</taxon>
        <taxon>Bacteroidota</taxon>
        <taxon>Flavobacteriia</taxon>
        <taxon>Flavobacteriales</taxon>
        <taxon>Flavobacteriaceae</taxon>
        <taxon>Galbibacter</taxon>
    </lineage>
</organism>
<sequence length="312" mass="35589">MKESTFKYLLKKYEKGETTSEEKELLEKFENHFLKKNEATVFQSASHKNKVQNDIYRVVKRSTAKSPTNWYKIAASIIVLLGVGISVWFVFNPKGTISYTLIATNENEIKNIVLQDSSVVTLNENSFLKFPNHFTSTSRHVILKGEAYFKISKDKKRPFTVIANNITTKVLGTQFNIKMDSTNISVALVEGSVDVKGLQTSKILKPKEKINFNLKNKEIETVRFNPDEELLWMTKKLTFNNTSLVEIIQLLEKKFEVSIDLDSPTLNEVKVSGTFTNQSLTSILVTITKATDLSFKRTTKNQILIYNPQKSI</sequence>
<evidence type="ECO:0000259" key="2">
    <source>
        <dbReference type="Pfam" id="PF04773"/>
    </source>
</evidence>
<gene>
    <name evidence="4" type="ORF">JoomaDRAFT_0321</name>
</gene>
<dbReference type="PANTHER" id="PTHR30273:SF2">
    <property type="entry name" value="PROTEIN FECR"/>
    <property type="match status" value="1"/>
</dbReference>
<feature type="domain" description="FecR protein" evidence="2">
    <location>
        <begin position="102"/>
        <end position="193"/>
    </location>
</feature>
<dbReference type="Pfam" id="PF16344">
    <property type="entry name" value="FecR_C"/>
    <property type="match status" value="1"/>
</dbReference>
<dbReference type="HOGENOM" id="CLU_050192_2_3_10"/>
<dbReference type="Gene3D" id="2.60.120.1440">
    <property type="match status" value="1"/>
</dbReference>
<dbReference type="STRING" id="926559.JoomaDRAFT_0321"/>
<feature type="transmembrane region" description="Helical" evidence="1">
    <location>
        <begin position="70"/>
        <end position="91"/>
    </location>
</feature>
<evidence type="ECO:0000256" key="1">
    <source>
        <dbReference type="SAM" id="Phobius"/>
    </source>
</evidence>
<dbReference type="Gene3D" id="3.55.50.30">
    <property type="match status" value="1"/>
</dbReference>
<reference evidence="4 5" key="1">
    <citation type="submission" date="2012-02" db="EMBL/GenBank/DDBJ databases">
        <title>Improved High-Quality Draft genome of Joostella marina DSM 19592.</title>
        <authorList>
            <consortium name="US DOE Joint Genome Institute (JGI-PGF)"/>
            <person name="Lucas S."/>
            <person name="Copeland A."/>
            <person name="Lapidus A."/>
            <person name="Bruce D."/>
            <person name="Goodwin L."/>
            <person name="Pitluck S."/>
            <person name="Peters L."/>
            <person name="Chertkov O."/>
            <person name="Ovchinnikova G."/>
            <person name="Kyrpides N."/>
            <person name="Mavromatis K."/>
            <person name="Detter J.C."/>
            <person name="Han C."/>
            <person name="Land M."/>
            <person name="Hauser L."/>
            <person name="Markowitz V."/>
            <person name="Cheng J.-F."/>
            <person name="Hugenholtz P."/>
            <person name="Woyke T."/>
            <person name="Wu D."/>
            <person name="Tindall B."/>
            <person name="Brambilla E."/>
            <person name="Klenk H.-P."/>
            <person name="Eisen J.A."/>
        </authorList>
    </citation>
    <scope>NUCLEOTIDE SEQUENCE [LARGE SCALE GENOMIC DNA]</scope>
    <source>
        <strain evidence="4 5">DSM 19592</strain>
    </source>
</reference>
<dbReference type="eggNOG" id="COG3712">
    <property type="taxonomic scope" value="Bacteria"/>
</dbReference>
<dbReference type="Proteomes" id="UP000004690">
    <property type="component" value="Unassembled WGS sequence"/>
</dbReference>
<dbReference type="PANTHER" id="PTHR30273">
    <property type="entry name" value="PERIPLASMIC SIGNAL SENSOR AND SIGMA FACTOR ACTIVATOR FECR-RELATED"/>
    <property type="match status" value="1"/>
</dbReference>
<dbReference type="EMBL" id="JH651380">
    <property type="protein sequence ID" value="EIJ37378.1"/>
    <property type="molecule type" value="Genomic_DNA"/>
</dbReference>
<proteinExistence type="predicted"/>
<dbReference type="PIRSF" id="PIRSF018266">
    <property type="entry name" value="FecR"/>
    <property type="match status" value="1"/>
</dbReference>
<dbReference type="RefSeq" id="WP_008616226.1">
    <property type="nucleotide sequence ID" value="NZ_JH651380.1"/>
</dbReference>
<protein>
    <submittedName>
        <fullName evidence="4">Fe2+-dicitrate sensor, membrane component</fullName>
    </submittedName>
</protein>
<evidence type="ECO:0000259" key="3">
    <source>
        <dbReference type="Pfam" id="PF16344"/>
    </source>
</evidence>
<dbReference type="InterPro" id="IPR032508">
    <property type="entry name" value="FecR_C"/>
</dbReference>
<accession>I3C185</accession>
<dbReference type="Pfam" id="PF04773">
    <property type="entry name" value="FecR"/>
    <property type="match status" value="1"/>
</dbReference>
<dbReference type="OrthoDB" id="1097132at2"/>
<dbReference type="InterPro" id="IPR012373">
    <property type="entry name" value="Ferrdict_sens_TM"/>
</dbReference>
<keyword evidence="1" id="KW-0812">Transmembrane</keyword>
<keyword evidence="5" id="KW-1185">Reference proteome</keyword>
<feature type="domain" description="Protein FecR C-terminal" evidence="3">
    <location>
        <begin position="236"/>
        <end position="305"/>
    </location>
</feature>
<dbReference type="AlphaFoldDB" id="I3C185"/>
<evidence type="ECO:0000313" key="5">
    <source>
        <dbReference type="Proteomes" id="UP000004690"/>
    </source>
</evidence>
<name>I3C185_9FLAO</name>
<keyword evidence="1" id="KW-1133">Transmembrane helix</keyword>
<dbReference type="GO" id="GO:0016989">
    <property type="term" value="F:sigma factor antagonist activity"/>
    <property type="evidence" value="ECO:0007669"/>
    <property type="project" value="TreeGrafter"/>
</dbReference>